<feature type="region of interest" description="Disordered" evidence="4">
    <location>
        <begin position="118"/>
        <end position="139"/>
    </location>
</feature>
<dbReference type="InterPro" id="IPR003118">
    <property type="entry name" value="Pointed_dom"/>
</dbReference>
<dbReference type="Pfam" id="PF00178">
    <property type="entry name" value="Ets"/>
    <property type="match status" value="1"/>
</dbReference>
<dbReference type="GO" id="GO:0043565">
    <property type="term" value="F:sequence-specific DNA binding"/>
    <property type="evidence" value="ECO:0007669"/>
    <property type="project" value="InterPro"/>
</dbReference>
<dbReference type="FunFam" id="1.10.10.10:FF:001050">
    <property type="entry name" value="Predicted protein"/>
    <property type="match status" value="1"/>
</dbReference>
<proteinExistence type="inferred from homology"/>
<accession>A0A7J7IZ84</accession>
<dbReference type="GO" id="GO:0005634">
    <property type="term" value="C:nucleus"/>
    <property type="evidence" value="ECO:0007669"/>
    <property type="project" value="UniProtKB-SubCell"/>
</dbReference>
<dbReference type="PRINTS" id="PR00454">
    <property type="entry name" value="ETSDOMAIN"/>
</dbReference>
<dbReference type="SUPFAM" id="SSF46785">
    <property type="entry name" value="Winged helix' DNA-binding domain"/>
    <property type="match status" value="1"/>
</dbReference>
<dbReference type="AlphaFoldDB" id="A0A7J7IZ84"/>
<feature type="domain" description="PNT" evidence="6">
    <location>
        <begin position="11"/>
        <end position="99"/>
    </location>
</feature>
<reference evidence="7" key="1">
    <citation type="submission" date="2020-06" db="EMBL/GenBank/DDBJ databases">
        <title>Draft genome of Bugula neritina, a colonial animal packing powerful symbionts and potential medicines.</title>
        <authorList>
            <person name="Rayko M."/>
        </authorList>
    </citation>
    <scope>NUCLEOTIDE SEQUENCE [LARGE SCALE GENOMIC DNA]</scope>
    <source>
        <strain evidence="7">Kwan_BN1</strain>
    </source>
</reference>
<dbReference type="Proteomes" id="UP000593567">
    <property type="component" value="Unassembled WGS sequence"/>
</dbReference>
<dbReference type="Pfam" id="PF02198">
    <property type="entry name" value="SAM_PNT"/>
    <property type="match status" value="1"/>
</dbReference>
<dbReference type="PROSITE" id="PS50061">
    <property type="entry name" value="ETS_DOMAIN_3"/>
    <property type="match status" value="1"/>
</dbReference>
<dbReference type="SMART" id="SM00413">
    <property type="entry name" value="ETS"/>
    <property type="match status" value="1"/>
</dbReference>
<dbReference type="PROSITE" id="PS51433">
    <property type="entry name" value="PNT"/>
    <property type="match status" value="1"/>
</dbReference>
<evidence type="ECO:0000256" key="3">
    <source>
        <dbReference type="RuleBase" id="RU004019"/>
    </source>
</evidence>
<dbReference type="GO" id="GO:0030154">
    <property type="term" value="P:cell differentiation"/>
    <property type="evidence" value="ECO:0007669"/>
    <property type="project" value="TreeGrafter"/>
</dbReference>
<evidence type="ECO:0000259" key="6">
    <source>
        <dbReference type="PROSITE" id="PS51433"/>
    </source>
</evidence>
<keyword evidence="3" id="KW-0539">Nucleus</keyword>
<protein>
    <submittedName>
        <fullName evidence="7">ETS1</fullName>
    </submittedName>
</protein>
<dbReference type="PROSITE" id="PS00346">
    <property type="entry name" value="ETS_DOMAIN_2"/>
    <property type="match status" value="1"/>
</dbReference>
<dbReference type="InterPro" id="IPR000418">
    <property type="entry name" value="Ets_dom"/>
</dbReference>
<comment type="subcellular location">
    <subcellularLocation>
        <location evidence="3">Nucleus</location>
    </subcellularLocation>
</comment>
<evidence type="ECO:0000256" key="2">
    <source>
        <dbReference type="ARBA" id="ARBA00023125"/>
    </source>
</evidence>
<comment type="caution">
    <text evidence="7">The sequence shown here is derived from an EMBL/GenBank/DDBJ whole genome shotgun (WGS) entry which is preliminary data.</text>
</comment>
<evidence type="ECO:0000259" key="5">
    <source>
        <dbReference type="PROSITE" id="PS50061"/>
    </source>
</evidence>
<dbReference type="EMBL" id="VXIV02003250">
    <property type="protein sequence ID" value="KAF6019202.1"/>
    <property type="molecule type" value="Genomic_DNA"/>
</dbReference>
<dbReference type="SUPFAM" id="SSF47769">
    <property type="entry name" value="SAM/Pointed domain"/>
    <property type="match status" value="1"/>
</dbReference>
<sequence>MLDSFIHIMRSSRNSFINFTKQYGIPQDPEHWSPNHVRAWLDWVLKEFNMEGQVTIDTYAQYSGQSLVKMGKKSFCDLSPPNYACDIIWEHLMMLRQEVEAHKIAAISLQKSYSDISTASSMSPTGVYDEEKPRLYSPHESQGNIQSVLLQQQPTVTPTHHHSPTAGSIRQQNPVRRAYSVDAYSCSRPVDKVASTHGQMMGLSNGHAPLRHTASYDESYMTSPPLLSAHVSPTPPMMAPCYDNSEYYRHCHEQKYKPPQQPADLMTKHPSMMRPVYHEEKFFPPMNCQQPMPDCQWMQMRDGWSMGTAWPPVPHRVGSPLDSKPNIHNSPLPGYSTSGPIQLWQFLLELLTDKACQGFICWTGTEWEFKLTDPDEVARRWGIRKNKPKMNYEKLSRGLRYYYDKNIIHKTAGKRYVYRFVCDLKNMLGYSPEEFFKACDLTPQADKDDE</sequence>
<evidence type="ECO:0000256" key="4">
    <source>
        <dbReference type="SAM" id="MobiDB-lite"/>
    </source>
</evidence>
<feature type="domain" description="ETS" evidence="5">
    <location>
        <begin position="341"/>
        <end position="421"/>
    </location>
</feature>
<gene>
    <name evidence="7" type="ORF">EB796_022505</name>
</gene>
<dbReference type="Gene3D" id="1.10.150.50">
    <property type="entry name" value="Transcription Factor, Ets-1"/>
    <property type="match status" value="1"/>
</dbReference>
<dbReference type="SMART" id="SM00251">
    <property type="entry name" value="SAM_PNT"/>
    <property type="match status" value="1"/>
</dbReference>
<dbReference type="InterPro" id="IPR046328">
    <property type="entry name" value="ETS_fam"/>
</dbReference>
<dbReference type="OrthoDB" id="10067219at2759"/>
<dbReference type="PANTHER" id="PTHR11849:SF289">
    <property type="entry name" value="ETS-LIKE PROTEIN POINTED"/>
    <property type="match status" value="1"/>
</dbReference>
<dbReference type="PANTHER" id="PTHR11849">
    <property type="entry name" value="ETS"/>
    <property type="match status" value="1"/>
</dbReference>
<evidence type="ECO:0000256" key="1">
    <source>
        <dbReference type="ARBA" id="ARBA00005562"/>
    </source>
</evidence>
<organism evidence="7 8">
    <name type="scientific">Bugula neritina</name>
    <name type="common">Brown bryozoan</name>
    <name type="synonym">Sertularia neritina</name>
    <dbReference type="NCBI Taxonomy" id="10212"/>
    <lineage>
        <taxon>Eukaryota</taxon>
        <taxon>Metazoa</taxon>
        <taxon>Spiralia</taxon>
        <taxon>Lophotrochozoa</taxon>
        <taxon>Bryozoa</taxon>
        <taxon>Gymnolaemata</taxon>
        <taxon>Cheilostomatida</taxon>
        <taxon>Flustrina</taxon>
        <taxon>Buguloidea</taxon>
        <taxon>Bugulidae</taxon>
        <taxon>Bugula</taxon>
    </lineage>
</organism>
<keyword evidence="8" id="KW-1185">Reference proteome</keyword>
<dbReference type="InterPro" id="IPR036388">
    <property type="entry name" value="WH-like_DNA-bd_sf"/>
</dbReference>
<dbReference type="InterPro" id="IPR013761">
    <property type="entry name" value="SAM/pointed_sf"/>
</dbReference>
<evidence type="ECO:0000313" key="8">
    <source>
        <dbReference type="Proteomes" id="UP000593567"/>
    </source>
</evidence>
<name>A0A7J7IZ84_BUGNE</name>
<comment type="similarity">
    <text evidence="1 3">Belongs to the ETS family.</text>
</comment>
<dbReference type="InterPro" id="IPR036390">
    <property type="entry name" value="WH_DNA-bd_sf"/>
</dbReference>
<dbReference type="GO" id="GO:0000981">
    <property type="term" value="F:DNA-binding transcription factor activity, RNA polymerase II-specific"/>
    <property type="evidence" value="ECO:0007669"/>
    <property type="project" value="TreeGrafter"/>
</dbReference>
<dbReference type="PROSITE" id="PS00345">
    <property type="entry name" value="ETS_DOMAIN_1"/>
    <property type="match status" value="1"/>
</dbReference>
<feature type="region of interest" description="Disordered" evidence="4">
    <location>
        <begin position="154"/>
        <end position="173"/>
    </location>
</feature>
<dbReference type="Gene3D" id="1.10.10.10">
    <property type="entry name" value="Winged helix-like DNA-binding domain superfamily/Winged helix DNA-binding domain"/>
    <property type="match status" value="1"/>
</dbReference>
<keyword evidence="2 3" id="KW-0238">DNA-binding</keyword>
<evidence type="ECO:0000313" key="7">
    <source>
        <dbReference type="EMBL" id="KAF6019202.1"/>
    </source>
</evidence>